<evidence type="ECO:0000256" key="5">
    <source>
        <dbReference type="ARBA" id="ARBA00023136"/>
    </source>
</evidence>
<organism evidence="6 7">
    <name type="scientific">Chrysochromulina tobinii</name>
    <dbReference type="NCBI Taxonomy" id="1460289"/>
    <lineage>
        <taxon>Eukaryota</taxon>
        <taxon>Haptista</taxon>
        <taxon>Haptophyta</taxon>
        <taxon>Prymnesiophyceae</taxon>
        <taxon>Prymnesiales</taxon>
        <taxon>Chrysochromulinaceae</taxon>
        <taxon>Chrysochromulina</taxon>
    </lineage>
</organism>
<dbReference type="PANTHER" id="PTHR21320">
    <property type="entry name" value="CYTOCHROME C OXIDASE ASSEMBLY PROTEIN COX11-RELATED"/>
    <property type="match status" value="1"/>
</dbReference>
<sequence>MLAVAMGTLGLAYASVPLYRIFCQTTGFGGTTKRHKGGGEDEGYDLPADPATLPGNRPLRVTFNTDVSQQLPWSFKPVQKHVTVLAGQTALAFFEATNHSTEPIIAVATYNVIPNEAGAYFNKIQCFCFDEQRLLPGETVDMPVFFYIDPEFLKDRKMKRLDTMTLSYTFFKSNEIYS</sequence>
<dbReference type="AlphaFoldDB" id="A0A0M0K5M6"/>
<evidence type="ECO:0000256" key="4">
    <source>
        <dbReference type="ARBA" id="ARBA00022989"/>
    </source>
</evidence>
<keyword evidence="3" id="KW-0812">Transmembrane</keyword>
<dbReference type="GO" id="GO:0005507">
    <property type="term" value="F:copper ion binding"/>
    <property type="evidence" value="ECO:0007669"/>
    <property type="project" value="InterPro"/>
</dbReference>
<evidence type="ECO:0000256" key="3">
    <source>
        <dbReference type="ARBA" id="ARBA00022692"/>
    </source>
</evidence>
<gene>
    <name evidence="6" type="ORF">Ctob_008698</name>
</gene>
<evidence type="ECO:0000313" key="7">
    <source>
        <dbReference type="Proteomes" id="UP000037460"/>
    </source>
</evidence>
<reference evidence="7" key="1">
    <citation type="journal article" date="2015" name="PLoS Genet.">
        <title>Genome Sequence and Transcriptome Analyses of Chrysochromulina tobin: Metabolic Tools for Enhanced Algal Fitness in the Prominent Order Prymnesiales (Haptophyceae).</title>
        <authorList>
            <person name="Hovde B.T."/>
            <person name="Deodato C.R."/>
            <person name="Hunsperger H.M."/>
            <person name="Ryken S.A."/>
            <person name="Yost W."/>
            <person name="Jha R.K."/>
            <person name="Patterson J."/>
            <person name="Monnat R.J. Jr."/>
            <person name="Barlow S.B."/>
            <person name="Starkenburg S.R."/>
            <person name="Cattolico R.A."/>
        </authorList>
    </citation>
    <scope>NUCLEOTIDE SEQUENCE</scope>
    <source>
        <strain evidence="7">CCMP291</strain>
    </source>
</reference>
<keyword evidence="7" id="KW-1185">Reference proteome</keyword>
<dbReference type="Proteomes" id="UP000037460">
    <property type="component" value="Unassembled WGS sequence"/>
</dbReference>
<comment type="subcellular location">
    <subcellularLocation>
        <location evidence="2">Mitochondrion inner membrane</location>
        <topology evidence="2">Single-pass membrane protein</topology>
        <orientation evidence="2">Intermembrane side</orientation>
    </subcellularLocation>
</comment>
<keyword evidence="5" id="KW-0472">Membrane</keyword>
<comment type="caution">
    <text evidence="6">The sequence shown here is derived from an EMBL/GenBank/DDBJ whole genome shotgun (WGS) entry which is preliminary data.</text>
</comment>
<dbReference type="FunFam" id="2.60.370.10:FF:000001">
    <property type="entry name" value="COX11 cytochrome c oxidase assembly homolog"/>
    <property type="match status" value="1"/>
</dbReference>
<dbReference type="EMBL" id="JWZX01001323">
    <property type="protein sequence ID" value="KOO34120.1"/>
    <property type="molecule type" value="Genomic_DNA"/>
</dbReference>
<dbReference type="GO" id="GO:0005743">
    <property type="term" value="C:mitochondrial inner membrane"/>
    <property type="evidence" value="ECO:0007669"/>
    <property type="project" value="UniProtKB-SubCell"/>
</dbReference>
<name>A0A0M0K5M6_9EUKA</name>
<dbReference type="InterPro" id="IPR023471">
    <property type="entry name" value="CtaG/Cox11_dom_sf"/>
</dbReference>
<evidence type="ECO:0000313" key="6">
    <source>
        <dbReference type="EMBL" id="KOO34120.1"/>
    </source>
</evidence>
<dbReference type="InterPro" id="IPR007533">
    <property type="entry name" value="Cyt_c_oxidase_assmbl_CtaG"/>
</dbReference>
<dbReference type="OrthoDB" id="1704689at2759"/>
<dbReference type="Gene3D" id="2.60.370.10">
    <property type="entry name" value="Ctag/Cox11"/>
    <property type="match status" value="1"/>
</dbReference>
<proteinExistence type="inferred from homology"/>
<comment type="function">
    <text evidence="1">Exerts its effect at some terminal stage of cytochrome c oxidase synthesis, probably by being involved in the insertion of the copper B into subunit I.</text>
</comment>
<dbReference type="Pfam" id="PF04442">
    <property type="entry name" value="CtaG_Cox11"/>
    <property type="match status" value="1"/>
</dbReference>
<dbReference type="HAMAP" id="MF_00155">
    <property type="entry name" value="CtaG"/>
    <property type="match status" value="1"/>
</dbReference>
<protein>
    <submittedName>
        <fullName evidence="6">Heme biosynthesis protein</fullName>
    </submittedName>
</protein>
<accession>A0A0M0K5M6</accession>
<evidence type="ECO:0000256" key="2">
    <source>
        <dbReference type="ARBA" id="ARBA00004243"/>
    </source>
</evidence>
<dbReference type="PANTHER" id="PTHR21320:SF3">
    <property type="entry name" value="CYTOCHROME C OXIDASE ASSEMBLY PROTEIN COX11, MITOCHONDRIAL-RELATED"/>
    <property type="match status" value="1"/>
</dbReference>
<dbReference type="SUPFAM" id="SSF110111">
    <property type="entry name" value="Ctag/Cox11"/>
    <property type="match status" value="1"/>
</dbReference>
<dbReference type="NCBIfam" id="NF003465">
    <property type="entry name" value="PRK05089.1"/>
    <property type="match status" value="1"/>
</dbReference>
<dbReference type="PIRSF" id="PIRSF005413">
    <property type="entry name" value="COX11"/>
    <property type="match status" value="1"/>
</dbReference>
<evidence type="ECO:0000256" key="1">
    <source>
        <dbReference type="ARBA" id="ARBA00004007"/>
    </source>
</evidence>
<keyword evidence="4" id="KW-1133">Transmembrane helix</keyword>